<reference evidence="1" key="1">
    <citation type="submission" date="2021-06" db="EMBL/GenBank/DDBJ databases">
        <authorList>
            <person name="Kallberg Y."/>
            <person name="Tangrot J."/>
            <person name="Rosling A."/>
        </authorList>
    </citation>
    <scope>NUCLEOTIDE SEQUENCE</scope>
    <source>
        <strain evidence="1">CL356</strain>
    </source>
</reference>
<dbReference type="EMBL" id="CAJVPT010010887">
    <property type="protein sequence ID" value="CAG8574230.1"/>
    <property type="molecule type" value="Genomic_DNA"/>
</dbReference>
<protein>
    <submittedName>
        <fullName evidence="1">11687_t:CDS:1</fullName>
    </submittedName>
</protein>
<gene>
    <name evidence="1" type="ORF">ACOLOM_LOCUS5718</name>
</gene>
<keyword evidence="2" id="KW-1185">Reference proteome</keyword>
<accession>A0ACA9MB01</accession>
<sequence length="129" mass="14024">MLLKRTLFATFVAFSLLALCLNATTTSPPASVDLKQKLGGTIEFFGSVTSLVKGSGQFTKGIDKNIPGDYFIGIKGKFKKKSFEELGIEIVEPGTSSFTLDVKAPIIGYLLTVYQNTSIIAKGRIRRIK</sequence>
<evidence type="ECO:0000313" key="1">
    <source>
        <dbReference type="EMBL" id="CAG8574230.1"/>
    </source>
</evidence>
<proteinExistence type="predicted"/>
<dbReference type="Proteomes" id="UP000789525">
    <property type="component" value="Unassembled WGS sequence"/>
</dbReference>
<organism evidence="1 2">
    <name type="scientific">Acaulospora colombiana</name>
    <dbReference type="NCBI Taxonomy" id="27376"/>
    <lineage>
        <taxon>Eukaryota</taxon>
        <taxon>Fungi</taxon>
        <taxon>Fungi incertae sedis</taxon>
        <taxon>Mucoromycota</taxon>
        <taxon>Glomeromycotina</taxon>
        <taxon>Glomeromycetes</taxon>
        <taxon>Diversisporales</taxon>
        <taxon>Acaulosporaceae</taxon>
        <taxon>Acaulospora</taxon>
    </lineage>
</organism>
<name>A0ACA9MB01_9GLOM</name>
<comment type="caution">
    <text evidence="1">The sequence shown here is derived from an EMBL/GenBank/DDBJ whole genome shotgun (WGS) entry which is preliminary data.</text>
</comment>
<evidence type="ECO:0000313" key="2">
    <source>
        <dbReference type="Proteomes" id="UP000789525"/>
    </source>
</evidence>